<dbReference type="SUPFAM" id="SSF54637">
    <property type="entry name" value="Thioesterase/thiol ester dehydrase-isomerase"/>
    <property type="match status" value="1"/>
</dbReference>
<keyword evidence="3" id="KW-0812">Transmembrane</keyword>
<evidence type="ECO:0000256" key="1">
    <source>
        <dbReference type="ARBA" id="ARBA00038228"/>
    </source>
</evidence>
<protein>
    <recommendedName>
        <fullName evidence="2">Protein THEM6</fullName>
    </recommendedName>
</protein>
<dbReference type="PANTHER" id="PTHR12475:SF4">
    <property type="entry name" value="PROTEIN THEM6"/>
    <property type="match status" value="1"/>
</dbReference>
<organism evidence="4 5">
    <name type="scientific">Loxostege sticticalis</name>
    <name type="common">Beet webworm moth</name>
    <dbReference type="NCBI Taxonomy" id="481309"/>
    <lineage>
        <taxon>Eukaryota</taxon>
        <taxon>Metazoa</taxon>
        <taxon>Ecdysozoa</taxon>
        <taxon>Arthropoda</taxon>
        <taxon>Hexapoda</taxon>
        <taxon>Insecta</taxon>
        <taxon>Pterygota</taxon>
        <taxon>Neoptera</taxon>
        <taxon>Endopterygota</taxon>
        <taxon>Lepidoptera</taxon>
        <taxon>Glossata</taxon>
        <taxon>Ditrysia</taxon>
        <taxon>Pyraloidea</taxon>
        <taxon>Crambidae</taxon>
        <taxon>Pyraustinae</taxon>
        <taxon>Loxostege</taxon>
    </lineage>
</organism>
<evidence type="ECO:0000313" key="4">
    <source>
        <dbReference type="EMBL" id="KAL0840328.1"/>
    </source>
</evidence>
<reference evidence="4 5" key="1">
    <citation type="submission" date="2024-06" db="EMBL/GenBank/DDBJ databases">
        <title>A chromosome-level genome assembly of beet webworm, Loxostege sticticalis.</title>
        <authorList>
            <person name="Zhang Y."/>
        </authorList>
    </citation>
    <scope>NUCLEOTIDE SEQUENCE [LARGE SCALE GENOMIC DNA]</scope>
    <source>
        <strain evidence="4">AQ028</strain>
        <tissue evidence="4">Male pupae</tissue>
    </source>
</reference>
<evidence type="ECO:0000256" key="2">
    <source>
        <dbReference type="ARBA" id="ARBA00041112"/>
    </source>
</evidence>
<dbReference type="InterPro" id="IPR051490">
    <property type="entry name" value="THEM6_lcsJ_thioesterase"/>
</dbReference>
<evidence type="ECO:0000256" key="3">
    <source>
        <dbReference type="SAM" id="Phobius"/>
    </source>
</evidence>
<dbReference type="Proteomes" id="UP001549921">
    <property type="component" value="Unassembled WGS sequence"/>
</dbReference>
<dbReference type="AlphaFoldDB" id="A0ABD0TCZ2"/>
<feature type="transmembrane region" description="Helical" evidence="3">
    <location>
        <begin position="6"/>
        <end position="26"/>
    </location>
</feature>
<gene>
    <name evidence="4" type="ORF">ABMA28_015596</name>
</gene>
<keyword evidence="3" id="KW-1133">Transmembrane helix</keyword>
<dbReference type="InterPro" id="IPR029069">
    <property type="entry name" value="HotDog_dom_sf"/>
</dbReference>
<comment type="similarity">
    <text evidence="1">Belongs to the THEM6 family.</text>
</comment>
<dbReference type="PANTHER" id="PTHR12475">
    <property type="match status" value="1"/>
</dbReference>
<proteinExistence type="inferred from homology"/>
<dbReference type="EMBL" id="JBEDNZ010000007">
    <property type="protein sequence ID" value="KAL0840328.1"/>
    <property type="molecule type" value="Genomic_DNA"/>
</dbReference>
<keyword evidence="3" id="KW-0472">Membrane</keyword>
<evidence type="ECO:0000313" key="5">
    <source>
        <dbReference type="Proteomes" id="UP001549921"/>
    </source>
</evidence>
<name>A0ABD0TCZ2_LOXSC</name>
<comment type="caution">
    <text evidence="4">The sequence shown here is derived from an EMBL/GenBank/DDBJ whole genome shotgun (WGS) entry which is preliminary data.</text>
</comment>
<accession>A0ABD0TCZ2</accession>
<sequence length="198" mass="23618">MFLYFLTFIIIMYVLFDINYFLRTFFTAISSYLFERKCSLIDVTTIYGMCTFQDCDVWFRHIREARLLREIDIARYHFYQRTGIYSRSRQLNIHSLQGCTLTLCQEPIPLFGIYKIRTKLVYWDDSSLFLEHEIVTLHDDRARYFMISRQHALGSTGESTEALLKGLPGLRSRPECPDNIKEWLHSMRLTSSKLRPLR</sequence>
<dbReference type="Pfam" id="PF13279">
    <property type="entry name" value="4HBT_2"/>
    <property type="match status" value="1"/>
</dbReference>